<dbReference type="PROSITE" id="PS00178">
    <property type="entry name" value="AA_TRNA_LIGASE_I"/>
    <property type="match status" value="1"/>
</dbReference>
<evidence type="ECO:0000256" key="6">
    <source>
        <dbReference type="ARBA" id="ARBA00022917"/>
    </source>
</evidence>
<dbReference type="InParanoid" id="L7JY70"/>
<dbReference type="GO" id="GO:0005524">
    <property type="term" value="F:ATP binding"/>
    <property type="evidence" value="ECO:0007669"/>
    <property type="project" value="UniProtKB-KW"/>
</dbReference>
<evidence type="ECO:0000256" key="9">
    <source>
        <dbReference type="ARBA" id="ARBA00049929"/>
    </source>
</evidence>
<dbReference type="InterPro" id="IPR014729">
    <property type="entry name" value="Rossmann-like_a/b/a_fold"/>
</dbReference>
<dbReference type="InterPro" id="IPR002306">
    <property type="entry name" value="Trp-tRNA-ligase"/>
</dbReference>
<evidence type="ECO:0000256" key="3">
    <source>
        <dbReference type="ARBA" id="ARBA00022598"/>
    </source>
</evidence>
<proteinExistence type="inferred from homology"/>
<keyword evidence="4 10" id="KW-0547">Nucleotide-binding</keyword>
<dbReference type="GO" id="GO:0004830">
    <property type="term" value="F:tryptophan-tRNA ligase activity"/>
    <property type="evidence" value="ECO:0007669"/>
    <property type="project" value="UniProtKB-EC"/>
</dbReference>
<dbReference type="STRING" id="72359.L7JY70"/>
<evidence type="ECO:0000256" key="2">
    <source>
        <dbReference type="ARBA" id="ARBA00013161"/>
    </source>
</evidence>
<dbReference type="Gene3D" id="1.10.240.10">
    <property type="entry name" value="Tyrosyl-Transfer RNA Synthetase"/>
    <property type="match status" value="1"/>
</dbReference>
<feature type="non-terminal residue" evidence="11">
    <location>
        <position position="1"/>
    </location>
</feature>
<comment type="similarity">
    <text evidence="1 10">Belongs to the class-I aminoacyl-tRNA synthetase family.</text>
</comment>
<dbReference type="FunCoup" id="L7JY70">
    <property type="interactions" value="266"/>
</dbReference>
<dbReference type="GO" id="GO:0005737">
    <property type="term" value="C:cytoplasm"/>
    <property type="evidence" value="ECO:0007669"/>
    <property type="project" value="TreeGrafter"/>
</dbReference>
<keyword evidence="6 10" id="KW-0648">Protein biosynthesis</keyword>
<dbReference type="InterPro" id="IPR001412">
    <property type="entry name" value="aa-tRNA-synth_I_CS"/>
</dbReference>
<reference evidence="11 12" key="1">
    <citation type="journal article" date="2012" name="PLoS Pathog.">
        <title>The genome of the obligate intracellular parasite Trachipleistophora hominis: new insights into microsporidian genome dynamics and reductive evolution.</title>
        <authorList>
            <person name="Heinz E."/>
            <person name="Williams T.A."/>
            <person name="Nakjang S."/>
            <person name="Noel C.J."/>
            <person name="Swan D.C."/>
            <person name="Goldberg A.V."/>
            <person name="Harris S.R."/>
            <person name="Weinmaier T."/>
            <person name="Markert S."/>
            <person name="Becher D."/>
            <person name="Bernhardt J."/>
            <person name="Dagan T."/>
            <person name="Hacker C."/>
            <person name="Lucocq J.M."/>
            <person name="Schweder T."/>
            <person name="Rattei T."/>
            <person name="Hall N."/>
            <person name="Hirt R.P."/>
            <person name="Embley T.M."/>
        </authorList>
    </citation>
    <scope>NUCLEOTIDE SEQUENCE [LARGE SCALE GENOMIC DNA]</scope>
</reference>
<gene>
    <name evidence="11" type="ORF">THOM_0640</name>
</gene>
<dbReference type="PANTHER" id="PTHR10055:SF1">
    <property type="entry name" value="TRYPTOPHAN--TRNA LIGASE, CYTOPLASMIC"/>
    <property type="match status" value="1"/>
</dbReference>
<sequence length="419" mass="48502">VVFLPLMKEILTPWDVAQVQLDYQKITDQFGCELINDDLIAKMEKLTGKKVSHLIKRRIVFAHRDLGKILDDYERGRGFYLYTGRGPSTKSMHIGHVIPFMLCKYLQDIFDVPLVIQITDDEKYLFKDLQISESVEFAKSNIKDIIAFGFNPEKTFIFSNVGIYDGNEDITDSKNEVYQEGECLNCESSKIRNTSQKKKPFNGFFKKELVLAKSITFHEGSKVFGFDSSTNLGQISFPVRQLLPCFYSVFTFLKNSNCLVPAAIDQDPYFRLARDKSKIFECSKPSTIYSQFLPSLMNLGKMSSSKDKTIFLDDSEESIKKKIRTYAHSGGRKTLQEHKMLGGDLDNDVSYQYLRFFMEDEDKLQSVADKYKKGEMSSMEMKDLCIEELQKFVRTYRKRRDRVSDEDVAKFMGCDKDFY</sequence>
<dbReference type="HOGENOM" id="CLU_032621_0_1_1"/>
<keyword evidence="12" id="KW-1185">Reference proteome</keyword>
<protein>
    <recommendedName>
        <fullName evidence="2">tryptophan--tRNA ligase</fullName>
        <ecNumber evidence="2">6.1.1.2</ecNumber>
    </recommendedName>
    <alternativeName>
        <fullName evidence="8">Tryptophanyl-tRNA synthetase</fullName>
    </alternativeName>
</protein>
<dbReference type="SUPFAM" id="SSF52374">
    <property type="entry name" value="Nucleotidylyl transferase"/>
    <property type="match status" value="1"/>
</dbReference>
<keyword evidence="3 10" id="KW-0436">Ligase</keyword>
<evidence type="ECO:0000256" key="5">
    <source>
        <dbReference type="ARBA" id="ARBA00022840"/>
    </source>
</evidence>
<dbReference type="AlphaFoldDB" id="L7JY70"/>
<dbReference type="EMBL" id="JH993853">
    <property type="protein sequence ID" value="ELQ76384.1"/>
    <property type="molecule type" value="Genomic_DNA"/>
</dbReference>
<comment type="catalytic activity">
    <reaction evidence="9">
        <text>tRNA(Trp) + L-tryptophan + ATP = L-tryptophyl-tRNA(Trp) + AMP + diphosphate + H(+)</text>
        <dbReference type="Rhea" id="RHEA:24080"/>
        <dbReference type="Rhea" id="RHEA-COMP:9671"/>
        <dbReference type="Rhea" id="RHEA-COMP:9705"/>
        <dbReference type="ChEBI" id="CHEBI:15378"/>
        <dbReference type="ChEBI" id="CHEBI:30616"/>
        <dbReference type="ChEBI" id="CHEBI:33019"/>
        <dbReference type="ChEBI" id="CHEBI:57912"/>
        <dbReference type="ChEBI" id="CHEBI:78442"/>
        <dbReference type="ChEBI" id="CHEBI:78535"/>
        <dbReference type="ChEBI" id="CHEBI:456215"/>
        <dbReference type="EC" id="6.1.1.2"/>
    </reaction>
</comment>
<dbReference type="PRINTS" id="PR01039">
    <property type="entry name" value="TRNASYNTHTRP"/>
</dbReference>
<organism evidence="11 12">
    <name type="scientific">Trachipleistophora hominis</name>
    <name type="common">Microsporidian parasite</name>
    <dbReference type="NCBI Taxonomy" id="72359"/>
    <lineage>
        <taxon>Eukaryota</taxon>
        <taxon>Fungi</taxon>
        <taxon>Fungi incertae sedis</taxon>
        <taxon>Microsporidia</taxon>
        <taxon>Pleistophoridae</taxon>
        <taxon>Trachipleistophora</taxon>
    </lineage>
</organism>
<dbReference type="Proteomes" id="UP000011185">
    <property type="component" value="Unassembled WGS sequence"/>
</dbReference>
<evidence type="ECO:0000313" key="12">
    <source>
        <dbReference type="Proteomes" id="UP000011185"/>
    </source>
</evidence>
<dbReference type="Pfam" id="PF00579">
    <property type="entry name" value="tRNA-synt_1b"/>
    <property type="match status" value="1"/>
</dbReference>
<dbReference type="GO" id="GO:0006436">
    <property type="term" value="P:tryptophanyl-tRNA aminoacylation"/>
    <property type="evidence" value="ECO:0007669"/>
    <property type="project" value="InterPro"/>
</dbReference>
<keyword evidence="7 10" id="KW-0030">Aminoacyl-tRNA synthetase</keyword>
<evidence type="ECO:0000256" key="4">
    <source>
        <dbReference type="ARBA" id="ARBA00022741"/>
    </source>
</evidence>
<accession>L7JY70</accession>
<dbReference type="OMA" id="SIYHRFM"/>
<dbReference type="EC" id="6.1.1.2" evidence="2"/>
<dbReference type="Gene3D" id="3.40.50.620">
    <property type="entry name" value="HUPs"/>
    <property type="match status" value="2"/>
</dbReference>
<dbReference type="PANTHER" id="PTHR10055">
    <property type="entry name" value="TRYPTOPHANYL-TRNA SYNTHETASE"/>
    <property type="match status" value="1"/>
</dbReference>
<evidence type="ECO:0000256" key="8">
    <source>
        <dbReference type="ARBA" id="ARBA00030268"/>
    </source>
</evidence>
<dbReference type="FunFam" id="1.10.240.10:FF:000007">
    <property type="entry name" value="Tryptophan--tRNA ligase"/>
    <property type="match status" value="1"/>
</dbReference>
<evidence type="ECO:0000256" key="10">
    <source>
        <dbReference type="RuleBase" id="RU363036"/>
    </source>
</evidence>
<dbReference type="InterPro" id="IPR002305">
    <property type="entry name" value="aa-tRNA-synth_Ic"/>
</dbReference>
<dbReference type="VEuPathDB" id="MicrosporidiaDB:THOM_0640"/>
<evidence type="ECO:0000313" key="11">
    <source>
        <dbReference type="EMBL" id="ELQ76384.1"/>
    </source>
</evidence>
<evidence type="ECO:0000256" key="1">
    <source>
        <dbReference type="ARBA" id="ARBA00005594"/>
    </source>
</evidence>
<evidence type="ECO:0000256" key="7">
    <source>
        <dbReference type="ARBA" id="ARBA00023146"/>
    </source>
</evidence>
<dbReference type="OrthoDB" id="10261385at2759"/>
<name>L7JY70_TRAHO</name>
<keyword evidence="5 10" id="KW-0067">ATP-binding</keyword>